<proteinExistence type="predicted"/>
<dbReference type="AlphaFoldDB" id="C7NVG0"/>
<dbReference type="RefSeq" id="WP_015788820.1">
    <property type="nucleotide sequence ID" value="NC_013158.1"/>
</dbReference>
<feature type="transmembrane region" description="Helical" evidence="1">
    <location>
        <begin position="414"/>
        <end position="434"/>
    </location>
</feature>
<dbReference type="GeneID" id="8383335"/>
<dbReference type="Proteomes" id="UP000002071">
    <property type="component" value="Chromosome"/>
</dbReference>
<dbReference type="CAZy" id="GT2">
    <property type="family name" value="Glycosyltransferase Family 2"/>
</dbReference>
<keyword evidence="3" id="KW-0808">Transferase</keyword>
<dbReference type="EMBL" id="CP001687">
    <property type="protein sequence ID" value="ACV11244.1"/>
    <property type="molecule type" value="Genomic_DNA"/>
</dbReference>
<dbReference type="PANTHER" id="PTHR48090">
    <property type="entry name" value="UNDECAPRENYL-PHOSPHATE 4-DEOXY-4-FORMAMIDO-L-ARABINOSE TRANSFERASE-RELATED"/>
    <property type="match status" value="1"/>
</dbReference>
<organism evidence="3 4">
    <name type="scientific">Halorhabdus utahensis (strain DSM 12940 / JCM 11049 / AX-2)</name>
    <dbReference type="NCBI Taxonomy" id="519442"/>
    <lineage>
        <taxon>Archaea</taxon>
        <taxon>Methanobacteriati</taxon>
        <taxon>Methanobacteriota</taxon>
        <taxon>Stenosarchaea group</taxon>
        <taxon>Halobacteria</taxon>
        <taxon>Halobacteriales</taxon>
        <taxon>Haloarculaceae</taxon>
        <taxon>Halorhabdus</taxon>
    </lineage>
</organism>
<evidence type="ECO:0000313" key="4">
    <source>
        <dbReference type="Proteomes" id="UP000002071"/>
    </source>
</evidence>
<dbReference type="OrthoDB" id="11098at2157"/>
<evidence type="ECO:0000259" key="2">
    <source>
        <dbReference type="Pfam" id="PF00535"/>
    </source>
</evidence>
<feature type="domain" description="Glycosyltransferase 2-like" evidence="2">
    <location>
        <begin position="157"/>
        <end position="305"/>
    </location>
</feature>
<keyword evidence="1" id="KW-1133">Transmembrane helix</keyword>
<dbReference type="CDD" id="cd04179">
    <property type="entry name" value="DPM_DPG-synthase_like"/>
    <property type="match status" value="1"/>
</dbReference>
<dbReference type="PANTHER" id="PTHR48090:SF7">
    <property type="entry name" value="RFBJ PROTEIN"/>
    <property type="match status" value="1"/>
</dbReference>
<evidence type="ECO:0000256" key="1">
    <source>
        <dbReference type="SAM" id="Phobius"/>
    </source>
</evidence>
<keyword evidence="1" id="KW-0812">Transmembrane</keyword>
<dbReference type="Gene3D" id="3.90.550.10">
    <property type="entry name" value="Spore Coat Polysaccharide Biosynthesis Protein SpsA, Chain A"/>
    <property type="match status" value="1"/>
</dbReference>
<evidence type="ECO:0000313" key="3">
    <source>
        <dbReference type="EMBL" id="ACV11244.1"/>
    </source>
</evidence>
<dbReference type="KEGG" id="hut:Huta_1061"/>
<protein>
    <submittedName>
        <fullName evidence="3">Glycosyl transferase family 2</fullName>
    </submittedName>
</protein>
<feature type="transmembrane region" description="Helical" evidence="1">
    <location>
        <begin position="378"/>
        <end position="402"/>
    </location>
</feature>
<dbReference type="eggNOG" id="arCOG00894">
    <property type="taxonomic scope" value="Archaea"/>
</dbReference>
<sequence length="448" mass="47488">MTTGSKHRKSETIRVDGKIEGRGSATDDALVGIRVLPGVDEDHLAGSILRARKAGHDVVVCACGDVGEAVLTFADELSVPVLYTDSNRLDAADALVPHAREAGYPGVLWQADPASRVDFKASVDALQASNRYATEVTSVCSEPSGGVDSTSQEGIVVGIPAYNEEVGIGSVVVEANQYADEVVVVDDGSSDRTVQVADRSGATVIEHAENRGKGAALRTLFEGVELDGGDVLVTIDGDGQHVPAEIEDVAEPVQEGDADIVIGSRYLDGDDETPLYRRFGQTVLDTVTPGGANGDLSDTQSGFRAFSPTAVEKMAIRTDGMGVESEMISEASSNGLDITEVPIDVRYDGIDGQTHNPLRHGLEVLNFLIKLIRDRHPLLFFALPGVVLSLIGSIVGFDAVIIYQNQGVFYPTKVMVAGFATILGILSIFTGLTLNQFQNMMHSMAEGE</sequence>
<keyword evidence="1" id="KW-0472">Membrane</keyword>
<dbReference type="HOGENOM" id="CLU_033536_7_2_2"/>
<dbReference type="InterPro" id="IPR050256">
    <property type="entry name" value="Glycosyltransferase_2"/>
</dbReference>
<name>C7NVG0_HALUD</name>
<dbReference type="InterPro" id="IPR001173">
    <property type="entry name" value="Glyco_trans_2-like"/>
</dbReference>
<dbReference type="InterPro" id="IPR029044">
    <property type="entry name" value="Nucleotide-diphossugar_trans"/>
</dbReference>
<dbReference type="STRING" id="519442.Huta_1061"/>
<gene>
    <name evidence="3" type="ordered locus">Huta_1061</name>
</gene>
<dbReference type="SUPFAM" id="SSF53448">
    <property type="entry name" value="Nucleotide-diphospho-sugar transferases"/>
    <property type="match status" value="1"/>
</dbReference>
<reference evidence="3 4" key="1">
    <citation type="journal article" date="2009" name="Stand. Genomic Sci.">
        <title>Complete genome sequence of Halorhabdus utahensis type strain (AX-2).</title>
        <authorList>
            <person name="Anderson I."/>
            <person name="Tindall B.J."/>
            <person name="Pomrenke H."/>
            <person name="Goker M."/>
            <person name="Lapidus A."/>
            <person name="Nolan M."/>
            <person name="Copeland A."/>
            <person name="Glavina Del Rio T."/>
            <person name="Chen F."/>
            <person name="Tice H."/>
            <person name="Cheng J.F."/>
            <person name="Lucas S."/>
            <person name="Chertkov O."/>
            <person name="Bruce D."/>
            <person name="Brettin T."/>
            <person name="Detter J.C."/>
            <person name="Han C."/>
            <person name="Goodwin L."/>
            <person name="Land M."/>
            <person name="Hauser L."/>
            <person name="Chang Y.J."/>
            <person name="Jeffries C.D."/>
            <person name="Pitluck S."/>
            <person name="Pati A."/>
            <person name="Mavromatis K."/>
            <person name="Ivanova N."/>
            <person name="Ovchinnikova G."/>
            <person name="Chen A."/>
            <person name="Palaniappan K."/>
            <person name="Chain P."/>
            <person name="Rohde M."/>
            <person name="Bristow J."/>
            <person name="Eisen J.A."/>
            <person name="Markowitz V."/>
            <person name="Hugenholtz P."/>
            <person name="Kyrpides N.C."/>
            <person name="Klenk H.P."/>
        </authorList>
    </citation>
    <scope>NUCLEOTIDE SEQUENCE [LARGE SCALE GENOMIC DNA]</scope>
    <source>
        <strain evidence="4">DSM 12940 / JCM 11049 / AX-2</strain>
    </source>
</reference>
<accession>C7NVG0</accession>
<keyword evidence="4" id="KW-1185">Reference proteome</keyword>
<dbReference type="GO" id="GO:0016740">
    <property type="term" value="F:transferase activity"/>
    <property type="evidence" value="ECO:0007669"/>
    <property type="project" value="UniProtKB-KW"/>
</dbReference>
<dbReference type="Pfam" id="PF00535">
    <property type="entry name" value="Glycos_transf_2"/>
    <property type="match status" value="1"/>
</dbReference>